<dbReference type="EMBL" id="JADNYJ010000178">
    <property type="protein sequence ID" value="KAF8876803.1"/>
    <property type="molecule type" value="Genomic_DNA"/>
</dbReference>
<proteinExistence type="predicted"/>
<evidence type="ECO:0008006" key="3">
    <source>
        <dbReference type="Google" id="ProtNLM"/>
    </source>
</evidence>
<evidence type="ECO:0000313" key="2">
    <source>
        <dbReference type="Proteomes" id="UP000724874"/>
    </source>
</evidence>
<sequence>MMMKTPSGDGDTTNHALPVNSREIGLDLQNIAEPGSLLDPLPSELLSLVIEYGYFNEERTPNTVFRTTMMLTCHRLQDIALETPSVWSIIQLKDLNDIQKLPRLVAHLERSKEFPLSIYLHTFNWDSETIDEVMHHLVPHSRRWRRLSFCLADEHILSHIRTSPLPILESLDISHYKDIGKRLWNPIFDVHPQHLMHLCLHNIKANVSFQGLKFLELQGHQTSSEFEKVVKLLMDAPLLERLILHVPRQGVDHSADPHHFSAKKPPFKVFMPQLRYLELYTSERMLESSVTVMLAFSLPKLHRLTLREAFDSIPRESRIIISYTNDPRPPCSPAPFYLPTEETLCNDLYKRLFIREHPSQRGFTLDAALGALPTETAEGIEVLEVDYTPCSHLDEYYIRKFLPAILLSSLTSISFKAVSSRRWKYIAEYFTSHSNDYPELTSLEVVGTTELFPMDPSHPNYADLSKGFPHLRRLALDSASSNTFVRQLFASTLLPEPDSLPRLEALPELEVLSTRNDANVSKPLLSRMIVSREKAGKPLTRLFLDRYFLVNIELWDYLKGLVDLSEI</sequence>
<organism evidence="1 2">
    <name type="scientific">Gymnopilus junonius</name>
    <name type="common">Spectacular rustgill mushroom</name>
    <name type="synonym">Gymnopilus spectabilis subsp. junonius</name>
    <dbReference type="NCBI Taxonomy" id="109634"/>
    <lineage>
        <taxon>Eukaryota</taxon>
        <taxon>Fungi</taxon>
        <taxon>Dikarya</taxon>
        <taxon>Basidiomycota</taxon>
        <taxon>Agaricomycotina</taxon>
        <taxon>Agaricomycetes</taxon>
        <taxon>Agaricomycetidae</taxon>
        <taxon>Agaricales</taxon>
        <taxon>Agaricineae</taxon>
        <taxon>Hymenogastraceae</taxon>
        <taxon>Gymnopilus</taxon>
    </lineage>
</organism>
<name>A0A9P5NBD6_GYMJU</name>
<keyword evidence="2" id="KW-1185">Reference proteome</keyword>
<dbReference type="AlphaFoldDB" id="A0A9P5NBD6"/>
<comment type="caution">
    <text evidence="1">The sequence shown here is derived from an EMBL/GenBank/DDBJ whole genome shotgun (WGS) entry which is preliminary data.</text>
</comment>
<dbReference type="SUPFAM" id="SSF52047">
    <property type="entry name" value="RNI-like"/>
    <property type="match status" value="1"/>
</dbReference>
<accession>A0A9P5NBD6</accession>
<reference evidence="1" key="1">
    <citation type="submission" date="2020-11" db="EMBL/GenBank/DDBJ databases">
        <authorList>
            <consortium name="DOE Joint Genome Institute"/>
            <person name="Ahrendt S."/>
            <person name="Riley R."/>
            <person name="Andreopoulos W."/>
            <person name="LaButti K."/>
            <person name="Pangilinan J."/>
            <person name="Ruiz-duenas F.J."/>
            <person name="Barrasa J.M."/>
            <person name="Sanchez-Garcia M."/>
            <person name="Camarero S."/>
            <person name="Miyauchi S."/>
            <person name="Serrano A."/>
            <person name="Linde D."/>
            <person name="Babiker R."/>
            <person name="Drula E."/>
            <person name="Ayuso-Fernandez I."/>
            <person name="Pacheco R."/>
            <person name="Padilla G."/>
            <person name="Ferreira P."/>
            <person name="Barriuso J."/>
            <person name="Kellner H."/>
            <person name="Castanera R."/>
            <person name="Alfaro M."/>
            <person name="Ramirez L."/>
            <person name="Pisabarro A.G."/>
            <person name="Kuo A."/>
            <person name="Tritt A."/>
            <person name="Lipzen A."/>
            <person name="He G."/>
            <person name="Yan M."/>
            <person name="Ng V."/>
            <person name="Cullen D."/>
            <person name="Martin F."/>
            <person name="Rosso M.-N."/>
            <person name="Henrissat B."/>
            <person name="Hibbett D."/>
            <person name="Martinez A.T."/>
            <person name="Grigoriev I.V."/>
        </authorList>
    </citation>
    <scope>NUCLEOTIDE SEQUENCE</scope>
    <source>
        <strain evidence="1">AH 44721</strain>
    </source>
</reference>
<dbReference type="Proteomes" id="UP000724874">
    <property type="component" value="Unassembled WGS sequence"/>
</dbReference>
<dbReference type="OrthoDB" id="3155440at2759"/>
<protein>
    <recommendedName>
        <fullName evidence="3">F-box domain-containing protein</fullName>
    </recommendedName>
</protein>
<evidence type="ECO:0000313" key="1">
    <source>
        <dbReference type="EMBL" id="KAF8876803.1"/>
    </source>
</evidence>
<gene>
    <name evidence="1" type="ORF">CPB84DRAFT_1852869</name>
</gene>